<accession>A0A9W9YCQ8</accession>
<protein>
    <recommendedName>
        <fullName evidence="4">Peroxidasin</fullName>
    </recommendedName>
</protein>
<gene>
    <name evidence="2" type="ORF">OS493_015772</name>
</gene>
<dbReference type="GO" id="GO:0020037">
    <property type="term" value="F:heme binding"/>
    <property type="evidence" value="ECO:0007669"/>
    <property type="project" value="InterPro"/>
</dbReference>
<feature type="binding site" description="axial binding residue" evidence="1">
    <location>
        <position position="88"/>
    </location>
    <ligand>
        <name>heme b</name>
        <dbReference type="ChEBI" id="CHEBI:60344"/>
    </ligand>
    <ligandPart>
        <name>Fe</name>
        <dbReference type="ChEBI" id="CHEBI:18248"/>
    </ligandPart>
</feature>
<dbReference type="Pfam" id="PF03098">
    <property type="entry name" value="An_peroxidase"/>
    <property type="match status" value="2"/>
</dbReference>
<proteinExistence type="predicted"/>
<dbReference type="GO" id="GO:0004601">
    <property type="term" value="F:peroxidase activity"/>
    <property type="evidence" value="ECO:0007669"/>
    <property type="project" value="InterPro"/>
</dbReference>
<dbReference type="OrthoDB" id="823504at2759"/>
<reference evidence="2" key="1">
    <citation type="submission" date="2023-01" db="EMBL/GenBank/DDBJ databases">
        <title>Genome assembly of the deep-sea coral Lophelia pertusa.</title>
        <authorList>
            <person name="Herrera S."/>
            <person name="Cordes E."/>
        </authorList>
    </citation>
    <scope>NUCLEOTIDE SEQUENCE</scope>
    <source>
        <strain evidence="2">USNM1676648</strain>
        <tissue evidence="2">Polyp</tissue>
    </source>
</reference>
<dbReference type="SUPFAM" id="SSF48113">
    <property type="entry name" value="Heme-dependent peroxidases"/>
    <property type="match status" value="1"/>
</dbReference>
<comment type="caution">
    <text evidence="2">The sequence shown here is derived from an EMBL/GenBank/DDBJ whole genome shotgun (WGS) entry which is preliminary data.</text>
</comment>
<dbReference type="InterPro" id="IPR019791">
    <property type="entry name" value="Haem_peroxidase_animal"/>
</dbReference>
<evidence type="ECO:0008006" key="4">
    <source>
        <dbReference type="Google" id="ProtNLM"/>
    </source>
</evidence>
<dbReference type="GO" id="GO:0046872">
    <property type="term" value="F:metal ion binding"/>
    <property type="evidence" value="ECO:0007669"/>
    <property type="project" value="UniProtKB-KW"/>
</dbReference>
<dbReference type="Proteomes" id="UP001163046">
    <property type="component" value="Unassembled WGS sequence"/>
</dbReference>
<sequence>MHTLWMREHNRIAQELGDLNPHWDGDKVYHEARKIVGAEMQHISYNEWLPKILGPQGMALLGSYSGYEPNIDAGIVNAFATAAFRFGHGLINPIIFPSQLILPAYRTRAAKSRDDKHQLINSELTERLFEMAHEIALDLGALNIQRGRDHALPGYNRWRGLCNLSVAETFDDFKNEIVDSDIRVKLQELYKDPSNVDLWVGGLLEELVPGSLLGQTFSCIIAEQFRRTRAGDRFWYESPSTFDHSQLIQIKQTSLASVLCDNGDAIDRVQRDVFLRATYPTGYVACSSIPRMDLRMWKYCEDGHCSSPDRTPTFTNHVQSRRFKRSVDKYNADTEAPELDEMEFKDLYDEERPVISPTEVENDEGIDLLSEQKDLGLSERVQVLEQTVASMAATLTKLGEAFDSLKNQANEIKVTAATKGVKGCGVVQGAARYEADIWQKNVCTQCSCKEGEIQCIEKYATNFYAKNLLKTKMNAVRVV</sequence>
<dbReference type="PRINTS" id="PR00457">
    <property type="entry name" value="ANPEROXIDASE"/>
</dbReference>
<dbReference type="PROSITE" id="PS50292">
    <property type="entry name" value="PEROXIDASE_3"/>
    <property type="match status" value="1"/>
</dbReference>
<evidence type="ECO:0000313" key="2">
    <source>
        <dbReference type="EMBL" id="KAJ7333690.1"/>
    </source>
</evidence>
<dbReference type="PANTHER" id="PTHR11475:SF58">
    <property type="entry name" value="PEROXIDASIN"/>
    <property type="match status" value="1"/>
</dbReference>
<dbReference type="AlphaFoldDB" id="A0A9W9YCQ8"/>
<keyword evidence="1" id="KW-0479">Metal-binding</keyword>
<evidence type="ECO:0000256" key="1">
    <source>
        <dbReference type="PIRSR" id="PIRSR619791-2"/>
    </source>
</evidence>
<keyword evidence="1" id="KW-0408">Iron</keyword>
<keyword evidence="1" id="KW-0349">Heme</keyword>
<dbReference type="PANTHER" id="PTHR11475">
    <property type="entry name" value="OXIDASE/PEROXIDASE"/>
    <property type="match status" value="1"/>
</dbReference>
<evidence type="ECO:0000313" key="3">
    <source>
        <dbReference type="Proteomes" id="UP001163046"/>
    </source>
</evidence>
<organism evidence="2 3">
    <name type="scientific">Desmophyllum pertusum</name>
    <dbReference type="NCBI Taxonomy" id="174260"/>
    <lineage>
        <taxon>Eukaryota</taxon>
        <taxon>Metazoa</taxon>
        <taxon>Cnidaria</taxon>
        <taxon>Anthozoa</taxon>
        <taxon>Hexacorallia</taxon>
        <taxon>Scleractinia</taxon>
        <taxon>Caryophylliina</taxon>
        <taxon>Caryophylliidae</taxon>
        <taxon>Desmophyllum</taxon>
    </lineage>
</organism>
<dbReference type="EMBL" id="MU827785">
    <property type="protein sequence ID" value="KAJ7333690.1"/>
    <property type="molecule type" value="Genomic_DNA"/>
</dbReference>
<name>A0A9W9YCQ8_9CNID</name>
<keyword evidence="3" id="KW-1185">Reference proteome</keyword>
<dbReference type="GO" id="GO:0006979">
    <property type="term" value="P:response to oxidative stress"/>
    <property type="evidence" value="ECO:0007669"/>
    <property type="project" value="InterPro"/>
</dbReference>
<dbReference type="Gene3D" id="1.10.640.10">
    <property type="entry name" value="Haem peroxidase domain superfamily, animal type"/>
    <property type="match status" value="2"/>
</dbReference>
<dbReference type="InterPro" id="IPR037120">
    <property type="entry name" value="Haem_peroxidase_sf_animal"/>
</dbReference>
<dbReference type="InterPro" id="IPR010255">
    <property type="entry name" value="Haem_peroxidase_sf"/>
</dbReference>